<dbReference type="EMBL" id="VTWU01000006">
    <property type="protein sequence ID" value="KAA9327535.1"/>
    <property type="molecule type" value="Genomic_DNA"/>
</dbReference>
<gene>
    <name evidence="1" type="ORF">F0P96_16260</name>
</gene>
<evidence type="ECO:0000313" key="1">
    <source>
        <dbReference type="EMBL" id="KAA9327535.1"/>
    </source>
</evidence>
<evidence type="ECO:0000313" key="2">
    <source>
        <dbReference type="Proteomes" id="UP000326380"/>
    </source>
</evidence>
<proteinExistence type="predicted"/>
<comment type="caution">
    <text evidence="1">The sequence shown here is derived from an EMBL/GenBank/DDBJ whole genome shotgun (WGS) entry which is preliminary data.</text>
</comment>
<reference evidence="1 2" key="1">
    <citation type="submission" date="2019-09" db="EMBL/GenBank/DDBJ databases">
        <title>Genome sequence of Hymenobacter sp. M3.</title>
        <authorList>
            <person name="Srinivasan S."/>
        </authorList>
    </citation>
    <scope>NUCLEOTIDE SEQUENCE [LARGE SCALE GENOMIC DNA]</scope>
    <source>
        <strain evidence="1 2">M3</strain>
    </source>
</reference>
<sequence length="112" mass="11994">MTAQPHLPTSLHPSPLSKRLAQGAGLAFVLIALFMAVFASGANLKFGLWAILPLLTVPVAGAFGGLLYFLLDYLRCQGSWQKVVANVFWALAYCAGLWISLVAAFAVTGLWD</sequence>
<keyword evidence="2" id="KW-1185">Reference proteome</keyword>
<dbReference type="RefSeq" id="WP_151079982.1">
    <property type="nucleotide sequence ID" value="NZ_CP047647.1"/>
</dbReference>
<accession>A0A7L4ZT55</accession>
<name>A0A7L4ZT55_9BACT</name>
<organism evidence="1 2">
    <name type="scientific">Hymenobacter busanensis</name>
    <dbReference type="NCBI Taxonomy" id="2607656"/>
    <lineage>
        <taxon>Bacteria</taxon>
        <taxon>Pseudomonadati</taxon>
        <taxon>Bacteroidota</taxon>
        <taxon>Cytophagia</taxon>
        <taxon>Cytophagales</taxon>
        <taxon>Hymenobacteraceae</taxon>
        <taxon>Hymenobacter</taxon>
    </lineage>
</organism>
<protein>
    <submittedName>
        <fullName evidence="1">Potassium transporter KefB</fullName>
    </submittedName>
</protein>
<dbReference type="AlphaFoldDB" id="A0A7L4ZT55"/>
<dbReference type="Proteomes" id="UP000326380">
    <property type="component" value="Unassembled WGS sequence"/>
</dbReference>